<name>A0A1D8ILT5_9GAMM</name>
<keyword evidence="3" id="KW-0460">Magnesium</keyword>
<comment type="cofactor">
    <cofactor evidence="1">
        <name>Mg(2+)</name>
        <dbReference type="ChEBI" id="CHEBI:18420"/>
    </cofactor>
</comment>
<dbReference type="Gene3D" id="3.30.590.10">
    <property type="entry name" value="Glutamine synthetase/guanido kinase, catalytic domain"/>
    <property type="match status" value="1"/>
</dbReference>
<evidence type="ECO:0000256" key="2">
    <source>
        <dbReference type="ARBA" id="ARBA00022598"/>
    </source>
</evidence>
<evidence type="ECO:0000256" key="5">
    <source>
        <dbReference type="RuleBase" id="RU000384"/>
    </source>
</evidence>
<dbReference type="PANTHER" id="PTHR43785:SF12">
    <property type="entry name" value="TYPE-1 GLUTAMINE SYNTHETASE 2"/>
    <property type="match status" value="1"/>
</dbReference>
<dbReference type="InterPro" id="IPR014746">
    <property type="entry name" value="Gln_synth/guanido_kin_cat_dom"/>
</dbReference>
<evidence type="ECO:0000259" key="6">
    <source>
        <dbReference type="PROSITE" id="PS51987"/>
    </source>
</evidence>
<dbReference type="Pfam" id="PF00120">
    <property type="entry name" value="Gln-synt_C"/>
    <property type="match status" value="1"/>
</dbReference>
<organism evidence="7 8">
    <name type="scientific">Acidihalobacter yilgarnensis</name>
    <dbReference type="NCBI Taxonomy" id="2819280"/>
    <lineage>
        <taxon>Bacteria</taxon>
        <taxon>Pseudomonadati</taxon>
        <taxon>Pseudomonadota</taxon>
        <taxon>Gammaproteobacteria</taxon>
        <taxon>Chromatiales</taxon>
        <taxon>Ectothiorhodospiraceae</taxon>
        <taxon>Acidihalobacter</taxon>
    </lineage>
</organism>
<evidence type="ECO:0000313" key="8">
    <source>
        <dbReference type="Proteomes" id="UP000095401"/>
    </source>
</evidence>
<keyword evidence="8" id="KW-1185">Reference proteome</keyword>
<dbReference type="GO" id="GO:0004356">
    <property type="term" value="F:glutamine synthetase activity"/>
    <property type="evidence" value="ECO:0007669"/>
    <property type="project" value="InterPro"/>
</dbReference>
<dbReference type="SMART" id="SM01230">
    <property type="entry name" value="Gln-synt_C"/>
    <property type="match status" value="1"/>
</dbReference>
<gene>
    <name evidence="7" type="ORF">BI364_04900</name>
</gene>
<sequence length="460" mass="50487">MSANDPKHPHPEVAAFLQAHPDIEALDLIVPDVNGILRGKRIELSALNKIYTDGVNLPGSVFAADITGDTAEETGLGFEIGDADQICFPVVGSLCRAPWHRRPMGQLLLGMYDEQGQPYFADPRHRLAAVLARFRDELGLTPVVAVELEFYLIDRERGADGAPQPPISPVSGEREHKTQVYGITELDDYGAFLDEVDITCRAQGIPADTAVAEYAPGQYEINLKHQSDPLAACDHAILLKRVVRSVAQRHGMYATFMAKPYADLPGSGTHIHVSLLDADGHNVFSNGGTLGSPLLRHALGGLIETMPESMALCAPNANSYRRFREETFVPLTPAWAYNNRTTALRIPAGPDHARRLEHRVAGADANPYLLTTLVLAGIHHGLTQQCEPGEPITGNAYAQLEPSLPITWLDALRALEQARILPTYLGADFIKVYLANKHTERAKFRHHISSLEHAWYLHTV</sequence>
<dbReference type="SUPFAM" id="SSF55931">
    <property type="entry name" value="Glutamine synthetase/guanido kinase"/>
    <property type="match status" value="1"/>
</dbReference>
<evidence type="ECO:0000256" key="3">
    <source>
        <dbReference type="ARBA" id="ARBA00022842"/>
    </source>
</evidence>
<dbReference type="InterPro" id="IPR036651">
    <property type="entry name" value="Gln_synt_N_sf"/>
</dbReference>
<reference evidence="8" key="1">
    <citation type="submission" date="2016-09" db="EMBL/GenBank/DDBJ databases">
        <title>Acidihalobacter prosperus F5.</title>
        <authorList>
            <person name="Khaleque H.N."/>
            <person name="Ramsay J.P."/>
            <person name="Kaksonen A.H."/>
            <person name="Boxall N.J."/>
            <person name="Watkin E.L.J."/>
        </authorList>
    </citation>
    <scope>NUCLEOTIDE SEQUENCE [LARGE SCALE GENOMIC DNA]</scope>
    <source>
        <strain evidence="8">F5</strain>
    </source>
</reference>
<dbReference type="InterPro" id="IPR027303">
    <property type="entry name" value="Gln_synth_gly_rich_site"/>
</dbReference>
<dbReference type="InterPro" id="IPR008146">
    <property type="entry name" value="Gln_synth_cat_dom"/>
</dbReference>
<accession>A0A1D8ILT5</accession>
<dbReference type="GO" id="GO:0006598">
    <property type="term" value="P:polyamine catabolic process"/>
    <property type="evidence" value="ECO:0007669"/>
    <property type="project" value="TreeGrafter"/>
</dbReference>
<evidence type="ECO:0000256" key="4">
    <source>
        <dbReference type="PROSITE-ProRule" id="PRU01331"/>
    </source>
</evidence>
<protein>
    <submittedName>
        <fullName evidence="7">Gamma-glutamylputrescine synthetase</fullName>
    </submittedName>
</protein>
<dbReference type="SUPFAM" id="SSF54368">
    <property type="entry name" value="Glutamine synthetase, N-terminal domain"/>
    <property type="match status" value="1"/>
</dbReference>
<dbReference type="EMBL" id="CP017415">
    <property type="protein sequence ID" value="AOU97413.1"/>
    <property type="molecule type" value="Genomic_DNA"/>
</dbReference>
<proteinExistence type="inferred from homology"/>
<evidence type="ECO:0000256" key="1">
    <source>
        <dbReference type="ARBA" id="ARBA00001946"/>
    </source>
</evidence>
<evidence type="ECO:0000313" key="7">
    <source>
        <dbReference type="EMBL" id="AOU97413.1"/>
    </source>
</evidence>
<dbReference type="Proteomes" id="UP000095401">
    <property type="component" value="Chromosome"/>
</dbReference>
<comment type="similarity">
    <text evidence="4 5">Belongs to the glutamine synthetase family.</text>
</comment>
<dbReference type="KEGG" id="aprs:BI364_04900"/>
<dbReference type="RefSeq" id="WP_070077798.1">
    <property type="nucleotide sequence ID" value="NZ_CP017415.1"/>
</dbReference>
<dbReference type="PROSITE" id="PS00181">
    <property type="entry name" value="GLNA_ATP"/>
    <property type="match status" value="1"/>
</dbReference>
<dbReference type="AlphaFoldDB" id="A0A1D8ILT5"/>
<feature type="domain" description="GS catalytic" evidence="6">
    <location>
        <begin position="123"/>
        <end position="460"/>
    </location>
</feature>
<dbReference type="Gene3D" id="3.10.20.70">
    <property type="entry name" value="Glutamine synthetase, N-terminal domain"/>
    <property type="match status" value="1"/>
</dbReference>
<dbReference type="GO" id="GO:0006542">
    <property type="term" value="P:glutamine biosynthetic process"/>
    <property type="evidence" value="ECO:0007669"/>
    <property type="project" value="InterPro"/>
</dbReference>
<dbReference type="PROSITE" id="PS51987">
    <property type="entry name" value="GS_CATALYTIC"/>
    <property type="match status" value="1"/>
</dbReference>
<dbReference type="PANTHER" id="PTHR43785">
    <property type="entry name" value="GAMMA-GLUTAMYLPUTRESCINE SYNTHETASE"/>
    <property type="match status" value="1"/>
</dbReference>
<keyword evidence="2" id="KW-0436">Ligase</keyword>